<dbReference type="InterPro" id="IPR036249">
    <property type="entry name" value="Thioredoxin-like_sf"/>
</dbReference>
<gene>
    <name evidence="7" type="ORF">SAMN02746098_03359</name>
</gene>
<organism evidence="7 8">
    <name type="scientific">Desulfosporosinus lacus DSM 15449</name>
    <dbReference type="NCBI Taxonomy" id="1121420"/>
    <lineage>
        <taxon>Bacteria</taxon>
        <taxon>Bacillati</taxon>
        <taxon>Bacillota</taxon>
        <taxon>Clostridia</taxon>
        <taxon>Eubacteriales</taxon>
        <taxon>Desulfitobacteriaceae</taxon>
        <taxon>Desulfosporosinus</taxon>
    </lineage>
</organism>
<dbReference type="FunFam" id="3.40.30.10:FF:000010">
    <property type="entry name" value="Glutathione peroxidase"/>
    <property type="match status" value="1"/>
</dbReference>
<dbReference type="Gene3D" id="3.40.30.10">
    <property type="entry name" value="Glutaredoxin"/>
    <property type="match status" value="1"/>
</dbReference>
<dbReference type="PIRSF" id="PIRSF000303">
    <property type="entry name" value="Glutathion_perox"/>
    <property type="match status" value="1"/>
</dbReference>
<feature type="domain" description="Thioredoxin" evidence="6">
    <location>
        <begin position="1"/>
        <end position="182"/>
    </location>
</feature>
<accession>A0A1M5ZK47</accession>
<dbReference type="EMBL" id="FQXJ01000012">
    <property type="protein sequence ID" value="SHI24542.1"/>
    <property type="molecule type" value="Genomic_DNA"/>
</dbReference>
<evidence type="ECO:0000256" key="4">
    <source>
        <dbReference type="PIRSR" id="PIRSR000303-1"/>
    </source>
</evidence>
<protein>
    <recommendedName>
        <fullName evidence="5">Glutathione peroxidase</fullName>
    </recommendedName>
</protein>
<feature type="active site" evidence="4">
    <location>
        <position position="37"/>
    </location>
</feature>
<dbReference type="CDD" id="cd00340">
    <property type="entry name" value="GSH_Peroxidase"/>
    <property type="match status" value="1"/>
</dbReference>
<dbReference type="STRING" id="1121420.SAMN02746098_03359"/>
<dbReference type="GO" id="GO:0004601">
    <property type="term" value="F:peroxidase activity"/>
    <property type="evidence" value="ECO:0007669"/>
    <property type="project" value="UniProtKB-KW"/>
</dbReference>
<dbReference type="Proteomes" id="UP000183954">
    <property type="component" value="Unassembled WGS sequence"/>
</dbReference>
<dbReference type="PROSITE" id="PS51355">
    <property type="entry name" value="GLUTATHIONE_PEROXID_3"/>
    <property type="match status" value="1"/>
</dbReference>
<dbReference type="PANTHER" id="PTHR11592:SF78">
    <property type="entry name" value="GLUTATHIONE PEROXIDASE"/>
    <property type="match status" value="1"/>
</dbReference>
<dbReference type="GO" id="GO:0034599">
    <property type="term" value="P:cellular response to oxidative stress"/>
    <property type="evidence" value="ECO:0007669"/>
    <property type="project" value="TreeGrafter"/>
</dbReference>
<dbReference type="InterPro" id="IPR029760">
    <property type="entry name" value="GPX_CS"/>
</dbReference>
<proteinExistence type="inferred from homology"/>
<dbReference type="PRINTS" id="PR01011">
    <property type="entry name" value="GLUTPROXDASE"/>
</dbReference>
<dbReference type="Pfam" id="PF00255">
    <property type="entry name" value="GSHPx"/>
    <property type="match status" value="1"/>
</dbReference>
<dbReference type="PROSITE" id="PS00460">
    <property type="entry name" value="GLUTATHIONE_PEROXID_1"/>
    <property type="match status" value="1"/>
</dbReference>
<dbReference type="InterPro" id="IPR000889">
    <property type="entry name" value="Glutathione_peroxidase"/>
</dbReference>
<dbReference type="PROSITE" id="PS51352">
    <property type="entry name" value="THIOREDOXIN_2"/>
    <property type="match status" value="1"/>
</dbReference>
<dbReference type="InterPro" id="IPR013766">
    <property type="entry name" value="Thioredoxin_domain"/>
</dbReference>
<keyword evidence="3 5" id="KW-0560">Oxidoreductase</keyword>
<evidence type="ECO:0000313" key="8">
    <source>
        <dbReference type="Proteomes" id="UP000183954"/>
    </source>
</evidence>
<dbReference type="SUPFAM" id="SSF52833">
    <property type="entry name" value="Thioredoxin-like"/>
    <property type="match status" value="1"/>
</dbReference>
<evidence type="ECO:0000256" key="1">
    <source>
        <dbReference type="ARBA" id="ARBA00006926"/>
    </source>
</evidence>
<evidence type="ECO:0000256" key="2">
    <source>
        <dbReference type="ARBA" id="ARBA00022559"/>
    </source>
</evidence>
<evidence type="ECO:0000313" key="7">
    <source>
        <dbReference type="EMBL" id="SHI24542.1"/>
    </source>
</evidence>
<evidence type="ECO:0000256" key="5">
    <source>
        <dbReference type="RuleBase" id="RU000499"/>
    </source>
</evidence>
<evidence type="ECO:0000256" key="3">
    <source>
        <dbReference type="ARBA" id="ARBA00023002"/>
    </source>
</evidence>
<comment type="similarity">
    <text evidence="1 5">Belongs to the glutathione peroxidase family.</text>
</comment>
<name>A0A1M5ZK47_9FIRM</name>
<sequence>MNMSIYDYSFQSIEGKTVSLSDYKGKVMLLVNTASKCGFTPQYEGLEKLYKTYQDQGLVVIGFPCNQFSEQEPGTNSEVQEFCKIRYGVTFPLSAKINVRDENADPIFQYLSEHTTFDGFGKGLKNKAFELMMKQKYGKQFSDSSVKWNFTKFLIGKDGKIAGRFEPTISPESMTTSIEECL</sequence>
<dbReference type="InterPro" id="IPR029759">
    <property type="entry name" value="GPX_AS"/>
</dbReference>
<dbReference type="PANTHER" id="PTHR11592">
    <property type="entry name" value="GLUTATHIONE PEROXIDASE"/>
    <property type="match status" value="1"/>
</dbReference>
<dbReference type="AlphaFoldDB" id="A0A1M5ZK47"/>
<reference evidence="8" key="1">
    <citation type="submission" date="2016-11" db="EMBL/GenBank/DDBJ databases">
        <authorList>
            <person name="Varghese N."/>
            <person name="Submissions S."/>
        </authorList>
    </citation>
    <scope>NUCLEOTIDE SEQUENCE [LARGE SCALE GENOMIC DNA]</scope>
    <source>
        <strain evidence="8">DSM 15449</strain>
    </source>
</reference>
<dbReference type="PROSITE" id="PS00763">
    <property type="entry name" value="GLUTATHIONE_PEROXID_2"/>
    <property type="match status" value="1"/>
</dbReference>
<keyword evidence="2 5" id="KW-0575">Peroxidase</keyword>
<keyword evidence="8" id="KW-1185">Reference proteome</keyword>
<evidence type="ECO:0000259" key="6">
    <source>
        <dbReference type="PROSITE" id="PS51352"/>
    </source>
</evidence>